<reference evidence="2" key="1">
    <citation type="journal article" date="2022" name="Mol. Ecol. Resour.">
        <title>The genomes of chicory, endive, great burdock and yacon provide insights into Asteraceae palaeo-polyploidization history and plant inulin production.</title>
        <authorList>
            <person name="Fan W."/>
            <person name="Wang S."/>
            <person name="Wang H."/>
            <person name="Wang A."/>
            <person name="Jiang F."/>
            <person name="Liu H."/>
            <person name="Zhao H."/>
            <person name="Xu D."/>
            <person name="Zhang Y."/>
        </authorList>
    </citation>
    <scope>NUCLEOTIDE SEQUENCE [LARGE SCALE GENOMIC DNA]</scope>
    <source>
        <strain evidence="2">cv. Yunnan</strain>
    </source>
</reference>
<dbReference type="EMBL" id="CM042018">
    <property type="protein sequence ID" value="KAI3827408.1"/>
    <property type="molecule type" value="Genomic_DNA"/>
</dbReference>
<dbReference type="Proteomes" id="UP001056120">
    <property type="component" value="Linkage Group LG01"/>
</dbReference>
<comment type="caution">
    <text evidence="1">The sequence shown here is derived from an EMBL/GenBank/DDBJ whole genome shotgun (WGS) entry which is preliminary data.</text>
</comment>
<reference evidence="1 2" key="2">
    <citation type="journal article" date="2022" name="Mol. Ecol. Resour.">
        <title>The genomes of chicory, endive, great burdock and yacon provide insights into Asteraceae paleo-polyploidization history and plant inulin production.</title>
        <authorList>
            <person name="Fan W."/>
            <person name="Wang S."/>
            <person name="Wang H."/>
            <person name="Wang A."/>
            <person name="Jiang F."/>
            <person name="Liu H."/>
            <person name="Zhao H."/>
            <person name="Xu D."/>
            <person name="Zhang Y."/>
        </authorList>
    </citation>
    <scope>NUCLEOTIDE SEQUENCE [LARGE SCALE GENOMIC DNA]</scope>
    <source>
        <strain evidence="2">cv. Yunnan</strain>
        <tissue evidence="1">Leaves</tissue>
    </source>
</reference>
<name>A0ACB9K583_9ASTR</name>
<organism evidence="1 2">
    <name type="scientific">Smallanthus sonchifolius</name>
    <dbReference type="NCBI Taxonomy" id="185202"/>
    <lineage>
        <taxon>Eukaryota</taxon>
        <taxon>Viridiplantae</taxon>
        <taxon>Streptophyta</taxon>
        <taxon>Embryophyta</taxon>
        <taxon>Tracheophyta</taxon>
        <taxon>Spermatophyta</taxon>
        <taxon>Magnoliopsida</taxon>
        <taxon>eudicotyledons</taxon>
        <taxon>Gunneridae</taxon>
        <taxon>Pentapetalae</taxon>
        <taxon>asterids</taxon>
        <taxon>campanulids</taxon>
        <taxon>Asterales</taxon>
        <taxon>Asteraceae</taxon>
        <taxon>Asteroideae</taxon>
        <taxon>Heliantheae alliance</taxon>
        <taxon>Millerieae</taxon>
        <taxon>Smallanthus</taxon>
    </lineage>
</organism>
<proteinExistence type="predicted"/>
<keyword evidence="2" id="KW-1185">Reference proteome</keyword>
<accession>A0ACB9K583</accession>
<evidence type="ECO:0000313" key="2">
    <source>
        <dbReference type="Proteomes" id="UP001056120"/>
    </source>
</evidence>
<evidence type="ECO:0000313" key="1">
    <source>
        <dbReference type="EMBL" id="KAI3827408.1"/>
    </source>
</evidence>
<protein>
    <submittedName>
        <fullName evidence="1">Uncharacterized protein</fullName>
    </submittedName>
</protein>
<sequence length="82" mass="9627">MRDMTQSLYESVFGQPLQQEPYDARPEAYWPYKPGNDDADDDEEEDEDEDEEQNSYFDILFCFCFGKNLGDAWVGAYGYENL</sequence>
<gene>
    <name evidence="1" type="ORF">L1987_01481</name>
</gene>